<dbReference type="Pfam" id="PF03725">
    <property type="entry name" value="RNase_PH_C"/>
    <property type="match status" value="1"/>
</dbReference>
<comment type="caution">
    <text evidence="4">The sequence shown here is derived from an EMBL/GenBank/DDBJ whole genome shotgun (WGS) entry which is preliminary data.</text>
</comment>
<organism evidence="4 5">
    <name type="scientific">Porphyridium purpureum</name>
    <name type="common">Red alga</name>
    <name type="synonym">Porphyridium cruentum</name>
    <dbReference type="NCBI Taxonomy" id="35688"/>
    <lineage>
        <taxon>Eukaryota</taxon>
        <taxon>Rhodophyta</taxon>
        <taxon>Bangiophyceae</taxon>
        <taxon>Porphyridiales</taxon>
        <taxon>Porphyridiaceae</taxon>
        <taxon>Porphyridium</taxon>
    </lineage>
</organism>
<dbReference type="GO" id="GO:0016075">
    <property type="term" value="P:rRNA catabolic process"/>
    <property type="evidence" value="ECO:0007669"/>
    <property type="project" value="TreeGrafter"/>
</dbReference>
<dbReference type="GO" id="GO:0003723">
    <property type="term" value="F:RNA binding"/>
    <property type="evidence" value="ECO:0007669"/>
    <property type="project" value="TreeGrafter"/>
</dbReference>
<accession>A0A5J4YW46</accession>
<feature type="domain" description="Exoribonuclease phosphorolytic" evidence="2">
    <location>
        <begin position="56"/>
        <end position="178"/>
    </location>
</feature>
<dbReference type="InterPro" id="IPR027408">
    <property type="entry name" value="PNPase/RNase_PH_dom_sf"/>
</dbReference>
<gene>
    <name evidence="4" type="ORF">FVE85_1914</name>
</gene>
<dbReference type="InterPro" id="IPR001247">
    <property type="entry name" value="ExoRNase_PH_dom1"/>
</dbReference>
<comment type="similarity">
    <text evidence="1">Belongs to the RNase PH family.</text>
</comment>
<dbReference type="GO" id="GO:0071051">
    <property type="term" value="P:poly(A)-dependent snoRNA 3'-end processing"/>
    <property type="evidence" value="ECO:0007669"/>
    <property type="project" value="TreeGrafter"/>
</dbReference>
<dbReference type="SUPFAM" id="SSF54211">
    <property type="entry name" value="Ribosomal protein S5 domain 2-like"/>
    <property type="match status" value="1"/>
</dbReference>
<dbReference type="GO" id="GO:0000177">
    <property type="term" value="C:cytoplasmic exosome (RNase complex)"/>
    <property type="evidence" value="ECO:0007669"/>
    <property type="project" value="TreeGrafter"/>
</dbReference>
<evidence type="ECO:0000259" key="3">
    <source>
        <dbReference type="Pfam" id="PF03725"/>
    </source>
</evidence>
<dbReference type="InterPro" id="IPR020568">
    <property type="entry name" value="Ribosomal_Su5_D2-typ_SF"/>
</dbReference>
<dbReference type="InterPro" id="IPR036345">
    <property type="entry name" value="ExoRNase_PH_dom2_sf"/>
</dbReference>
<reference evidence="5" key="1">
    <citation type="journal article" date="2019" name="Nat. Commun.">
        <title>Expansion of phycobilisome linker gene families in mesophilic red algae.</title>
        <authorList>
            <person name="Lee J."/>
            <person name="Kim D."/>
            <person name="Bhattacharya D."/>
            <person name="Yoon H.S."/>
        </authorList>
    </citation>
    <scope>NUCLEOTIDE SEQUENCE [LARGE SCALE GENOMIC DNA]</scope>
    <source>
        <strain evidence="5">CCMP 1328</strain>
    </source>
</reference>
<dbReference type="EMBL" id="VRMN01000003">
    <property type="protein sequence ID" value="KAA8495759.1"/>
    <property type="molecule type" value="Genomic_DNA"/>
</dbReference>
<keyword evidence="5" id="KW-1185">Reference proteome</keyword>
<evidence type="ECO:0000313" key="5">
    <source>
        <dbReference type="Proteomes" id="UP000324585"/>
    </source>
</evidence>
<dbReference type="SUPFAM" id="SSF55666">
    <property type="entry name" value="Ribonuclease PH domain 2-like"/>
    <property type="match status" value="1"/>
</dbReference>
<dbReference type="PANTHER" id="PTHR11953">
    <property type="entry name" value="EXOSOME COMPLEX COMPONENT"/>
    <property type="match status" value="1"/>
</dbReference>
<name>A0A5J4YW46_PORPP</name>
<dbReference type="GO" id="GO:0000176">
    <property type="term" value="C:nuclear exosome (RNase complex)"/>
    <property type="evidence" value="ECO:0007669"/>
    <property type="project" value="TreeGrafter"/>
</dbReference>
<dbReference type="OrthoDB" id="1376at2759"/>
<dbReference type="Gene3D" id="3.30.230.70">
    <property type="entry name" value="GHMP Kinase, N-terminal domain"/>
    <property type="match status" value="1"/>
</dbReference>
<dbReference type="OMA" id="ECRINTH"/>
<sequence>MAPQRTRWGAAGAEPAVDAAGLRMDGRRPSEIRVMRCVVGEGTFSPFGMGDDAHGPTGSAYVEQGRTAVLATVYGPRERASSSSALPGSTGALVNCEFAITALNVGGAASAGSSYTKADRRSSEMAASIKAAFETVIVGDGLQRSQIDVFVHVLQSDGGQLAAAINATSLALMNAGIPLLDVVCACTVGVVDAYYLADVTALEMRFHGAVLTVASTPSEHKIVLLELESKLPNQDTLDNALSVAQAGCQEVYHAIDDAMHAYFAAVHRAHAPIRA</sequence>
<dbReference type="PANTHER" id="PTHR11953:SF0">
    <property type="entry name" value="EXOSOME COMPLEX COMPONENT RRP41"/>
    <property type="match status" value="1"/>
</dbReference>
<dbReference type="Pfam" id="PF01138">
    <property type="entry name" value="RNase_PH"/>
    <property type="match status" value="1"/>
</dbReference>
<dbReference type="InterPro" id="IPR050080">
    <property type="entry name" value="RNase_PH"/>
</dbReference>
<feature type="domain" description="Exoribonuclease phosphorolytic" evidence="3">
    <location>
        <begin position="181"/>
        <end position="246"/>
    </location>
</feature>
<evidence type="ECO:0000313" key="4">
    <source>
        <dbReference type="EMBL" id="KAA8495759.1"/>
    </source>
</evidence>
<dbReference type="AlphaFoldDB" id="A0A5J4YW46"/>
<proteinExistence type="inferred from homology"/>
<protein>
    <submittedName>
        <fullName evidence="4">Exosome complex component RRP41</fullName>
    </submittedName>
</protein>
<evidence type="ECO:0000256" key="1">
    <source>
        <dbReference type="ARBA" id="ARBA00006678"/>
    </source>
</evidence>
<dbReference type="GO" id="GO:0005730">
    <property type="term" value="C:nucleolus"/>
    <property type="evidence" value="ECO:0007669"/>
    <property type="project" value="TreeGrafter"/>
</dbReference>
<dbReference type="GO" id="GO:0034475">
    <property type="term" value="P:U4 snRNA 3'-end processing"/>
    <property type="evidence" value="ECO:0007669"/>
    <property type="project" value="TreeGrafter"/>
</dbReference>
<evidence type="ECO:0000259" key="2">
    <source>
        <dbReference type="Pfam" id="PF01138"/>
    </source>
</evidence>
<dbReference type="Proteomes" id="UP000324585">
    <property type="component" value="Unassembled WGS sequence"/>
</dbReference>
<dbReference type="InterPro" id="IPR015847">
    <property type="entry name" value="ExoRNase_PH_dom2"/>
</dbReference>
<dbReference type="GO" id="GO:0071028">
    <property type="term" value="P:nuclear mRNA surveillance"/>
    <property type="evidence" value="ECO:0007669"/>
    <property type="project" value="TreeGrafter"/>
</dbReference>